<dbReference type="EMBL" id="BAAAYN010000051">
    <property type="protein sequence ID" value="GAA3395897.1"/>
    <property type="molecule type" value="Genomic_DNA"/>
</dbReference>
<name>A0ABP6T9P4_9ACTN</name>
<feature type="signal peptide" evidence="1">
    <location>
        <begin position="1"/>
        <end position="29"/>
    </location>
</feature>
<gene>
    <name evidence="2" type="ORF">GCM10020369_70600</name>
</gene>
<accession>A0ABP6T9P4</accession>
<dbReference type="Proteomes" id="UP001501676">
    <property type="component" value="Unassembled WGS sequence"/>
</dbReference>
<keyword evidence="3" id="KW-1185">Reference proteome</keyword>
<proteinExistence type="predicted"/>
<keyword evidence="1" id="KW-0732">Signal</keyword>
<dbReference type="Gene3D" id="2.60.40.10">
    <property type="entry name" value="Immunoglobulins"/>
    <property type="match status" value="1"/>
</dbReference>
<reference evidence="3" key="1">
    <citation type="journal article" date="2019" name="Int. J. Syst. Evol. Microbiol.">
        <title>The Global Catalogue of Microorganisms (GCM) 10K type strain sequencing project: providing services to taxonomists for standard genome sequencing and annotation.</title>
        <authorList>
            <consortium name="The Broad Institute Genomics Platform"/>
            <consortium name="The Broad Institute Genome Sequencing Center for Infectious Disease"/>
            <person name="Wu L."/>
            <person name="Ma J."/>
        </authorList>
    </citation>
    <scope>NUCLEOTIDE SEQUENCE [LARGE SCALE GENOMIC DNA]</scope>
    <source>
        <strain evidence="3">JCM 9458</strain>
    </source>
</reference>
<dbReference type="SUPFAM" id="SSF49265">
    <property type="entry name" value="Fibronectin type III"/>
    <property type="match status" value="1"/>
</dbReference>
<feature type="chain" id="PRO_5047240365" description="Fibronectin type-III domain-containing protein" evidence="1">
    <location>
        <begin position="30"/>
        <end position="136"/>
    </location>
</feature>
<dbReference type="InterPro" id="IPR013783">
    <property type="entry name" value="Ig-like_fold"/>
</dbReference>
<evidence type="ECO:0000256" key="1">
    <source>
        <dbReference type="SAM" id="SignalP"/>
    </source>
</evidence>
<evidence type="ECO:0000313" key="3">
    <source>
        <dbReference type="Proteomes" id="UP001501676"/>
    </source>
</evidence>
<evidence type="ECO:0000313" key="2">
    <source>
        <dbReference type="EMBL" id="GAA3395897.1"/>
    </source>
</evidence>
<sequence length="136" mass="14798">MPTRRLAAAFLGLAVLLGVLVGPAAPAHADPYWRVQVRVTAAKSACTVTWVRSYWDGPVSAYKIWVVPQNIAPGAPQTYRKVNVRPPATGGTANVRVGSLTRRAPYVFWLEAIYPSYFRSAPISMQVATSRVCVPT</sequence>
<dbReference type="RefSeq" id="WP_345732622.1">
    <property type="nucleotide sequence ID" value="NZ_BAAAYN010000051.1"/>
</dbReference>
<organism evidence="2 3">
    <name type="scientific">Cryptosporangium minutisporangium</name>
    <dbReference type="NCBI Taxonomy" id="113569"/>
    <lineage>
        <taxon>Bacteria</taxon>
        <taxon>Bacillati</taxon>
        <taxon>Actinomycetota</taxon>
        <taxon>Actinomycetes</taxon>
        <taxon>Cryptosporangiales</taxon>
        <taxon>Cryptosporangiaceae</taxon>
        <taxon>Cryptosporangium</taxon>
    </lineage>
</organism>
<comment type="caution">
    <text evidence="2">The sequence shown here is derived from an EMBL/GenBank/DDBJ whole genome shotgun (WGS) entry which is preliminary data.</text>
</comment>
<evidence type="ECO:0008006" key="4">
    <source>
        <dbReference type="Google" id="ProtNLM"/>
    </source>
</evidence>
<protein>
    <recommendedName>
        <fullName evidence="4">Fibronectin type-III domain-containing protein</fullName>
    </recommendedName>
</protein>
<dbReference type="InterPro" id="IPR036116">
    <property type="entry name" value="FN3_sf"/>
</dbReference>